<evidence type="ECO:0000313" key="7">
    <source>
        <dbReference type="Proteomes" id="UP000094285"/>
    </source>
</evidence>
<dbReference type="PANTHER" id="PTHR13043:SF1">
    <property type="entry name" value="EXOCYST COMPLEX COMPONENT 2"/>
    <property type="match status" value="1"/>
</dbReference>
<dbReference type="InterPro" id="IPR029175">
    <property type="entry name" value="EXOC2/Sec5"/>
</dbReference>
<dbReference type="OrthoDB" id="26242at2759"/>
<dbReference type="Pfam" id="PF15469">
    <property type="entry name" value="Sec5"/>
    <property type="match status" value="1"/>
</dbReference>
<accession>A0A1E4SDQ9</accession>
<dbReference type="GO" id="GO:0015031">
    <property type="term" value="P:protein transport"/>
    <property type="evidence" value="ECO:0007669"/>
    <property type="project" value="UniProtKB-KW"/>
</dbReference>
<comment type="similarity">
    <text evidence="1 4">Belongs to the SEC5 family.</text>
</comment>
<dbReference type="Proteomes" id="UP000094285">
    <property type="component" value="Unassembled WGS sequence"/>
</dbReference>
<dbReference type="GO" id="GO:0006893">
    <property type="term" value="P:Golgi to plasma membrane transport"/>
    <property type="evidence" value="ECO:0007669"/>
    <property type="project" value="UniProtKB-UniRule"/>
</dbReference>
<evidence type="ECO:0000256" key="3">
    <source>
        <dbReference type="ARBA" id="ARBA00022483"/>
    </source>
</evidence>
<dbReference type="AlphaFoldDB" id="A0A1E4SDQ9"/>
<reference evidence="7" key="1">
    <citation type="submission" date="2016-05" db="EMBL/GenBank/DDBJ databases">
        <title>Comparative genomics of biotechnologically important yeasts.</title>
        <authorList>
            <consortium name="DOE Joint Genome Institute"/>
            <person name="Riley R."/>
            <person name="Haridas S."/>
            <person name="Wolfe K.H."/>
            <person name="Lopes M.R."/>
            <person name="Hittinger C.T."/>
            <person name="Goker M."/>
            <person name="Salamov A."/>
            <person name="Wisecaver J."/>
            <person name="Long T.M."/>
            <person name="Aerts A.L."/>
            <person name="Barry K."/>
            <person name="Choi C."/>
            <person name="Clum A."/>
            <person name="Coughlan A.Y."/>
            <person name="Deshpande S."/>
            <person name="Douglass A.P."/>
            <person name="Hanson S.J."/>
            <person name="Klenk H.-P."/>
            <person name="Labutti K."/>
            <person name="Lapidus A."/>
            <person name="Lindquist E."/>
            <person name="Lipzen A."/>
            <person name="Meier-Kolthoff J.P."/>
            <person name="Ohm R.A."/>
            <person name="Otillar R.P."/>
            <person name="Pangilinan J."/>
            <person name="Peng Y."/>
            <person name="Rokas A."/>
            <person name="Rosa C.A."/>
            <person name="Scheuner C."/>
            <person name="Sibirny A.A."/>
            <person name="Slot J.C."/>
            <person name="Stielow J.B."/>
            <person name="Sun H."/>
            <person name="Kurtzman C.P."/>
            <person name="Blackwell M."/>
            <person name="Grigoriev I.V."/>
            <person name="Jeffries T.W."/>
        </authorList>
    </citation>
    <scope>NUCLEOTIDE SEQUENCE [LARGE SCALE GENOMIC DNA]</scope>
    <source>
        <strain evidence="7">NRRL Y-17324</strain>
    </source>
</reference>
<evidence type="ECO:0000256" key="1">
    <source>
        <dbReference type="ARBA" id="ARBA00010578"/>
    </source>
</evidence>
<evidence type="ECO:0000313" key="6">
    <source>
        <dbReference type="EMBL" id="ODV77650.1"/>
    </source>
</evidence>
<keyword evidence="3 4" id="KW-0268">Exocytosis</keyword>
<keyword evidence="2 4" id="KW-0813">Transport</keyword>
<organism evidence="6 7">
    <name type="scientific">Suhomyces tanzawaensis NRRL Y-17324</name>
    <dbReference type="NCBI Taxonomy" id="984487"/>
    <lineage>
        <taxon>Eukaryota</taxon>
        <taxon>Fungi</taxon>
        <taxon>Dikarya</taxon>
        <taxon>Ascomycota</taxon>
        <taxon>Saccharomycotina</taxon>
        <taxon>Pichiomycetes</taxon>
        <taxon>Debaryomycetaceae</taxon>
        <taxon>Suhomyces</taxon>
    </lineage>
</organism>
<comment type="function">
    <text evidence="4">Component of the exocyst complex involved in the docking of exocytic vesicles with fusion sites on the plasma membrane.</text>
</comment>
<comment type="subunit">
    <text evidence="4">Component of the exocyst complex.</text>
</comment>
<evidence type="ECO:0000259" key="5">
    <source>
        <dbReference type="Pfam" id="PF15469"/>
    </source>
</evidence>
<dbReference type="GeneID" id="30984631"/>
<feature type="domain" description="Exocyst complex component EXOC2/Sec5 N-terminal" evidence="5">
    <location>
        <begin position="76"/>
        <end position="961"/>
    </location>
</feature>
<dbReference type="EMBL" id="KV453915">
    <property type="protein sequence ID" value="ODV77650.1"/>
    <property type="molecule type" value="Genomic_DNA"/>
</dbReference>
<keyword evidence="4" id="KW-0653">Protein transport</keyword>
<dbReference type="RefSeq" id="XP_020062772.1">
    <property type="nucleotide sequence ID" value="XM_020210495.1"/>
</dbReference>
<dbReference type="STRING" id="984487.A0A1E4SDQ9"/>
<dbReference type="GO" id="GO:0006887">
    <property type="term" value="P:exocytosis"/>
    <property type="evidence" value="ECO:0007669"/>
    <property type="project" value="UniProtKB-KW"/>
</dbReference>
<proteinExistence type="inferred from homology"/>
<keyword evidence="7" id="KW-1185">Reference proteome</keyword>
<dbReference type="GO" id="GO:0000145">
    <property type="term" value="C:exocyst"/>
    <property type="evidence" value="ECO:0007669"/>
    <property type="project" value="UniProtKB-UniRule"/>
</dbReference>
<protein>
    <recommendedName>
        <fullName evidence="4">Exocyst complex component SEC5</fullName>
    </recommendedName>
</protein>
<dbReference type="InterPro" id="IPR039481">
    <property type="entry name" value="EXOC2/Sec5_N_dom"/>
</dbReference>
<evidence type="ECO:0000256" key="2">
    <source>
        <dbReference type="ARBA" id="ARBA00022448"/>
    </source>
</evidence>
<evidence type="ECO:0000256" key="4">
    <source>
        <dbReference type="RuleBase" id="RU365069"/>
    </source>
</evidence>
<gene>
    <name evidence="6" type="ORF">CANTADRAFT_55811</name>
</gene>
<name>A0A1E4SDQ9_9ASCO</name>
<dbReference type="PANTHER" id="PTHR13043">
    <property type="entry name" value="EXOCYST COMPLEX COMPONENT SEC5"/>
    <property type="match status" value="1"/>
</dbReference>
<sequence length="961" mass="111211">MIDSNPSEDTLLSYYNVNTLTPRSSNDLKLLGQDHLDPEEIQQLSQDEQFNLLSDLISTESHSPLNEQGLSKSDVEDPLVGRGSNVYKKLIQDKIVKSSTDPELNQYLISSSNFNSKQFLTTFHSQTPIEELVSAVDFLEHNIQSQTSELKGVIDANFLKFINCKKSIDEVLIEFKNQRSKLQKERESSKVFNPKRHQQLTKSKMNSLSSILEDSINNLNTTSSLMIRPIMENKLKENKVHKLIEFIKSHQSFFDLPSKLCIYISNHSHDLFIEDYNSFLNEKELFLKYQKNKYNREMAKFEQQKDDKAIEALKQDQLLINTSLLKVFNEVDNIVDQYKKKIFKELLSLDYEVSEKPQYKDNNNTNSKFLSLIDKLYQLDIHNTQENPIYDFLMNQLNNIDEELEYQISKFDNKFGMMQKKLNDYIKSLPDSRRNGSHIKYIADKYNDIESYLATSSNDSPDTSGTDLVLIFQSSENLDLSIINETWLILNNFINYLNGLFIKNLKKFTNNYKHYKSSEIDVDGKIKEKFDGLVEKVNVILVTLFEDEEGNNNQLESSPSNYKQFLPNFTNSLSAMHYLGGINKRLNEFLTHLGDYASTIGNVSASSDTNKVIKNLRNCSLKINQKILEAICAVWVNDCSQFYDLESWEIRSNVSSSANIGADPDAFADGSFTKLMNIIECYQTYILLKLKLLITNKENYESDCRIVAAYPSKRILVSIEIQFMRSLNIIIDSIMKRYSIERNQEDNTEGTFKVLTMNNFDKLSRAIYPRLIKRFDRLFEKGLLSQNLKLFADIDKASLTIFDDILNKEKIWLTIKVNNYFNASRESKPKILKVDGFIYEILIHFVKLVHKVKPITGAEIFISIVNELQMHLIKNVLDNLRNANNLTAVDLVNLKLDVNFFMEVFEISNTLKFNDQTFKLLEILLNTIEEKFNGDGGYSKLKFKGILERNLQDSQSQFGCF</sequence>